<reference evidence="1" key="1">
    <citation type="submission" date="2024-06" db="EMBL/GenBank/DDBJ databases">
        <title>Genome Sequence of an extremely halophilic archaeon isolated from Permian era halite, Salado Formation, Carlsbad, New Mexico: Halobacterium sp. strain NMX12-1.</title>
        <authorList>
            <person name="Sotoa L."/>
            <person name="DasSarma P."/>
            <person name="Anton B.P."/>
            <person name="Vincze T."/>
            <person name="Verma I."/>
            <person name="Eralp B."/>
            <person name="Powers D.W."/>
            <person name="Dozier B.L."/>
            <person name="Roberts R.J."/>
            <person name="DasSarma S."/>
        </authorList>
    </citation>
    <scope>NUCLEOTIDE SEQUENCE</scope>
    <source>
        <strain evidence="1">NMX12-1</strain>
    </source>
</reference>
<dbReference type="Gene3D" id="2.60.120.1180">
    <property type="match status" value="1"/>
</dbReference>
<dbReference type="GeneID" id="91107942"/>
<proteinExistence type="predicted"/>
<organism evidence="1">
    <name type="scientific">Halobacterium sp. NMX12-1</name>
    <dbReference type="NCBI Taxonomy" id="3166650"/>
    <lineage>
        <taxon>Archaea</taxon>
        <taxon>Methanobacteriati</taxon>
        <taxon>Methanobacteriota</taxon>
        <taxon>Stenosarchaea group</taxon>
        <taxon>Halobacteria</taxon>
        <taxon>Halobacteriales</taxon>
        <taxon>Halobacteriaceae</taxon>
        <taxon>Halobacterium</taxon>
    </lineage>
</organism>
<dbReference type="KEGG" id="hanx:ABSL23_02295"/>
<dbReference type="RefSeq" id="WP_353634604.1">
    <property type="nucleotide sequence ID" value="NZ_CP159204.1"/>
</dbReference>
<dbReference type="AlphaFoldDB" id="A0AAU8CFP5"/>
<gene>
    <name evidence="1" type="ORF">ABSL23_02295</name>
</gene>
<dbReference type="EMBL" id="CP159204">
    <property type="protein sequence ID" value="XCF16859.1"/>
    <property type="molecule type" value="Genomic_DNA"/>
</dbReference>
<sequence>MAQSANIFLDEGQTGPGVEAQANDAGHESQVLSYKPDRGTAISILNAVAAGSSVGVPVAMKLRDTNGNLIPTNSTVYFAVKRAGQSSFHRISEEVTGLGHWHRTDLTTQLNTDNIDNSKVELQYPEASGKTGTPSNVTVRDIDEVAVMLVSQVEIDPAETVIQVDTDATEGPFSR</sequence>
<accession>A0AAU8CFP5</accession>
<evidence type="ECO:0000313" key="1">
    <source>
        <dbReference type="EMBL" id="XCF16859.1"/>
    </source>
</evidence>
<name>A0AAU8CFP5_9EURY</name>
<protein>
    <submittedName>
        <fullName evidence="1">Uncharacterized protein</fullName>
    </submittedName>
</protein>